<evidence type="ECO:0000256" key="1">
    <source>
        <dbReference type="SAM" id="MobiDB-lite"/>
    </source>
</evidence>
<dbReference type="Pfam" id="PF12728">
    <property type="entry name" value="HTH_17"/>
    <property type="match status" value="1"/>
</dbReference>
<dbReference type="AlphaFoldDB" id="W2C7D6"/>
<reference evidence="3 4" key="1">
    <citation type="submission" date="2013-11" db="EMBL/GenBank/DDBJ databases">
        <title>Single cell genomics of uncultured Tannerella BU063 (oral taxon 286).</title>
        <authorList>
            <person name="Beall C.J."/>
            <person name="Campbell A.G."/>
            <person name="Griffen A.L."/>
            <person name="Podar M."/>
            <person name="Leys E.J."/>
        </authorList>
    </citation>
    <scope>NUCLEOTIDE SEQUENCE [LARGE SCALE GENOMIC DNA]</scope>
    <source>
        <strain evidence="3">Cell 2</strain>
    </source>
</reference>
<dbReference type="InterPro" id="IPR041657">
    <property type="entry name" value="HTH_17"/>
</dbReference>
<dbReference type="PANTHER" id="PTHR34585">
    <property type="match status" value="1"/>
</dbReference>
<accession>W2C7D6</accession>
<organism evidence="3 4">
    <name type="scientific">Tannerella sp. oral taxon BU063 isolate Cell 2</name>
    <dbReference type="NCBI Taxonomy" id="1411148"/>
    <lineage>
        <taxon>Bacteria</taxon>
        <taxon>Pseudomonadati</taxon>
        <taxon>Bacteroidota</taxon>
        <taxon>Bacteroidia</taxon>
        <taxon>Bacteroidales</taxon>
        <taxon>Tannerellaceae</taxon>
        <taxon>Tannerella</taxon>
    </lineage>
</organism>
<sequence length="113" mass="13113">MTEEEIIRQESPEMEALFDGLASVAEQMSEIAATHRPLFGGDVYLTGSEVTERLFISRRTLQDYRDRGLLPYTRIGGKMLYKLSDLEHLLRENYRTQTPPRPLHRITHKPQTP</sequence>
<dbReference type="SUPFAM" id="SSF46955">
    <property type="entry name" value="Putative DNA-binding domain"/>
    <property type="match status" value="1"/>
</dbReference>
<feature type="compositionally biased region" description="Basic residues" evidence="1">
    <location>
        <begin position="102"/>
        <end position="113"/>
    </location>
</feature>
<feature type="domain" description="Helix-turn-helix" evidence="2">
    <location>
        <begin position="44"/>
        <end position="93"/>
    </location>
</feature>
<dbReference type="Proteomes" id="UP000018837">
    <property type="component" value="Unassembled WGS sequence"/>
</dbReference>
<protein>
    <submittedName>
        <fullName evidence="3">Transcriptional regulator</fullName>
    </submittedName>
</protein>
<dbReference type="PATRIC" id="fig|1411148.3.peg.92"/>
<dbReference type="InterPro" id="IPR009061">
    <property type="entry name" value="DNA-bd_dom_put_sf"/>
</dbReference>
<comment type="caution">
    <text evidence="3">The sequence shown here is derived from an EMBL/GenBank/DDBJ whole genome shotgun (WGS) entry which is preliminary data.</text>
</comment>
<dbReference type="EMBL" id="AYUF01000268">
    <property type="protein sequence ID" value="ETK02958.1"/>
    <property type="molecule type" value="Genomic_DNA"/>
</dbReference>
<name>W2C7D6_9BACT</name>
<gene>
    <name evidence="3" type="ORF">N425_01465</name>
</gene>
<dbReference type="PANTHER" id="PTHR34585:SF22">
    <property type="entry name" value="HELIX-TURN-HELIX DOMAIN-CONTAINING PROTEIN"/>
    <property type="match status" value="1"/>
</dbReference>
<evidence type="ECO:0000313" key="3">
    <source>
        <dbReference type="EMBL" id="ETK02958.1"/>
    </source>
</evidence>
<evidence type="ECO:0000259" key="2">
    <source>
        <dbReference type="Pfam" id="PF12728"/>
    </source>
</evidence>
<evidence type="ECO:0000313" key="4">
    <source>
        <dbReference type="Proteomes" id="UP000018837"/>
    </source>
</evidence>
<proteinExistence type="predicted"/>
<feature type="region of interest" description="Disordered" evidence="1">
    <location>
        <begin position="93"/>
        <end position="113"/>
    </location>
</feature>